<organism evidence="2 3">
    <name type="scientific">Phyllosticta citribraziliensis</name>
    <dbReference type="NCBI Taxonomy" id="989973"/>
    <lineage>
        <taxon>Eukaryota</taxon>
        <taxon>Fungi</taxon>
        <taxon>Dikarya</taxon>
        <taxon>Ascomycota</taxon>
        <taxon>Pezizomycotina</taxon>
        <taxon>Dothideomycetes</taxon>
        <taxon>Dothideomycetes incertae sedis</taxon>
        <taxon>Botryosphaeriales</taxon>
        <taxon>Phyllostictaceae</taxon>
        <taxon>Phyllosticta</taxon>
    </lineage>
</organism>
<feature type="region of interest" description="Disordered" evidence="1">
    <location>
        <begin position="154"/>
        <end position="189"/>
    </location>
</feature>
<name>A0ABR1LC84_9PEZI</name>
<evidence type="ECO:0000313" key="3">
    <source>
        <dbReference type="Proteomes" id="UP001360953"/>
    </source>
</evidence>
<feature type="compositionally biased region" description="Polar residues" evidence="1">
    <location>
        <begin position="163"/>
        <end position="186"/>
    </location>
</feature>
<dbReference type="RefSeq" id="XP_066652249.1">
    <property type="nucleotide sequence ID" value="XM_066802582.1"/>
</dbReference>
<feature type="region of interest" description="Disordered" evidence="1">
    <location>
        <begin position="115"/>
        <end position="138"/>
    </location>
</feature>
<gene>
    <name evidence="2" type="ORF">J3D65DRAFT_660800</name>
</gene>
<keyword evidence="3" id="KW-1185">Reference proteome</keyword>
<protein>
    <submittedName>
        <fullName evidence="2">Uncharacterized protein</fullName>
    </submittedName>
</protein>
<accession>A0ABR1LC84</accession>
<comment type="caution">
    <text evidence="2">The sequence shown here is derived from an EMBL/GenBank/DDBJ whole genome shotgun (WGS) entry which is preliminary data.</text>
</comment>
<dbReference type="EMBL" id="JBBPEH010000010">
    <property type="protein sequence ID" value="KAK7532856.1"/>
    <property type="molecule type" value="Genomic_DNA"/>
</dbReference>
<proteinExistence type="predicted"/>
<dbReference type="GeneID" id="92035488"/>
<evidence type="ECO:0000313" key="2">
    <source>
        <dbReference type="EMBL" id="KAK7532856.1"/>
    </source>
</evidence>
<sequence>MSSPPAPAPPSLLRSPLKVFHIIAPATIAAAETNSDKDEDAAGIMIKAPFTDQARLLRESEQALDVARLAAGGVGGRGCQNWNQSVRKVCAQITDSKFLKFLTLPLFTTDRKLWDEPSDMPKDGTRRGAEQPTVRERHSMATRSYKFVDEEMRAKGDGRGQWKTDNSTVPVTTNVTHPGSNRSGAQASLPYPPSVLPGDGEAARATAAATVAVTANFYRFALNLSWARMPPQRLCRKPTP</sequence>
<evidence type="ECO:0000256" key="1">
    <source>
        <dbReference type="SAM" id="MobiDB-lite"/>
    </source>
</evidence>
<dbReference type="Proteomes" id="UP001360953">
    <property type="component" value="Unassembled WGS sequence"/>
</dbReference>
<reference evidence="2 3" key="1">
    <citation type="submission" date="2024-04" db="EMBL/GenBank/DDBJ databases">
        <title>Phyllosticta paracitricarpa is synonymous to the EU quarantine fungus P. citricarpa based on phylogenomic analyses.</title>
        <authorList>
            <consortium name="Lawrence Berkeley National Laboratory"/>
            <person name="Van ingen-buijs V.A."/>
            <person name="Van westerhoven A.C."/>
            <person name="Haridas S."/>
            <person name="Skiadas P."/>
            <person name="Martin F."/>
            <person name="Groenewald J.Z."/>
            <person name="Crous P.W."/>
            <person name="Seidl M.F."/>
        </authorList>
    </citation>
    <scope>NUCLEOTIDE SEQUENCE [LARGE SCALE GENOMIC DNA]</scope>
    <source>
        <strain evidence="2 3">CPC 17464</strain>
    </source>
</reference>